<feature type="compositionally biased region" description="Basic residues" evidence="1">
    <location>
        <begin position="79"/>
        <end position="95"/>
    </location>
</feature>
<feature type="compositionally biased region" description="Basic and acidic residues" evidence="1">
    <location>
        <begin position="67"/>
        <end position="76"/>
    </location>
</feature>
<sequence>MSPGRSHRRFRSISRSRSRSSSISSRSSRNDFIAFTPTKKSPRGKGSRGRGNNKERGRGRGQKFVRRSFEEKEEQKPQLAKKNKKNQKKSPKTKGKNVGLFKLEHEEESSHKLLSRAQRFGDQLEHSRPKSRLSLGNTSLVNSIVVQDSDEESNMDWSSYHIVGTCQDLEKQYLRMSGPPDASKIRPVEVLRRSLEMVKRDWAEKMDYRYACEQMKTIRQDLTVQGVRDEFTVCVYETHARIAMEKGDHEEYNQCQTQLKNLYGEGLQGNRLEFTAYRILYYIYTSNLGDLNSALTDLTPKDRQDECIKHALDVRSAWALSNHHRFFHLYLNAPKMAGYLMDKFVGRIRKAALKAAVKAYRPTLPIDFIIPELGFSDRDECLEFLKEMNVTLLEEGSKIDCKASVAAVNWL</sequence>
<dbReference type="InterPro" id="IPR005062">
    <property type="entry name" value="SAC3/GANP/THP3_conserved"/>
</dbReference>
<feature type="region of interest" description="Disordered" evidence="1">
    <location>
        <begin position="1"/>
        <end position="104"/>
    </location>
</feature>
<dbReference type="AlphaFoldDB" id="A0A9D4RD09"/>
<dbReference type="Pfam" id="PF03399">
    <property type="entry name" value="SAC3_GANP"/>
    <property type="match status" value="1"/>
</dbReference>
<dbReference type="InterPro" id="IPR045107">
    <property type="entry name" value="SAC3/GANP/THP3"/>
</dbReference>
<evidence type="ECO:0000313" key="4">
    <source>
        <dbReference type="Proteomes" id="UP000828390"/>
    </source>
</evidence>
<dbReference type="PANTHER" id="PTHR12436">
    <property type="entry name" value="80 KDA MCM3-ASSOCIATED PROTEIN"/>
    <property type="match status" value="1"/>
</dbReference>
<dbReference type="Gene3D" id="1.25.40.990">
    <property type="match status" value="1"/>
</dbReference>
<accession>A0A9D4RD09</accession>
<dbReference type="PANTHER" id="PTHR12436:SF4">
    <property type="entry name" value="LEUKOCYTE RECEPTOR CLUSTER MEMBER 8"/>
    <property type="match status" value="1"/>
</dbReference>
<feature type="compositionally biased region" description="Basic residues" evidence="1">
    <location>
        <begin position="1"/>
        <end position="18"/>
    </location>
</feature>
<evidence type="ECO:0000313" key="3">
    <source>
        <dbReference type="EMBL" id="KAH3863729.1"/>
    </source>
</evidence>
<name>A0A9D4RD09_DREPO</name>
<reference evidence="3" key="1">
    <citation type="journal article" date="2019" name="bioRxiv">
        <title>The Genome of the Zebra Mussel, Dreissena polymorpha: A Resource for Invasive Species Research.</title>
        <authorList>
            <person name="McCartney M.A."/>
            <person name="Auch B."/>
            <person name="Kono T."/>
            <person name="Mallez S."/>
            <person name="Zhang Y."/>
            <person name="Obille A."/>
            <person name="Becker A."/>
            <person name="Abrahante J.E."/>
            <person name="Garbe J."/>
            <person name="Badalamenti J.P."/>
            <person name="Herman A."/>
            <person name="Mangelson H."/>
            <person name="Liachko I."/>
            <person name="Sullivan S."/>
            <person name="Sone E.D."/>
            <person name="Koren S."/>
            <person name="Silverstein K.A.T."/>
            <person name="Beckman K.B."/>
            <person name="Gohl D.M."/>
        </authorList>
    </citation>
    <scope>NUCLEOTIDE SEQUENCE</scope>
    <source>
        <strain evidence="3">Duluth1</strain>
        <tissue evidence="3">Whole animal</tissue>
    </source>
</reference>
<dbReference type="Proteomes" id="UP000828390">
    <property type="component" value="Unassembled WGS sequence"/>
</dbReference>
<keyword evidence="4" id="KW-1185">Reference proteome</keyword>
<feature type="domain" description="PCI" evidence="2">
    <location>
        <begin position="248"/>
        <end position="411"/>
    </location>
</feature>
<evidence type="ECO:0000259" key="2">
    <source>
        <dbReference type="PROSITE" id="PS50250"/>
    </source>
</evidence>
<organism evidence="3 4">
    <name type="scientific">Dreissena polymorpha</name>
    <name type="common">Zebra mussel</name>
    <name type="synonym">Mytilus polymorpha</name>
    <dbReference type="NCBI Taxonomy" id="45954"/>
    <lineage>
        <taxon>Eukaryota</taxon>
        <taxon>Metazoa</taxon>
        <taxon>Spiralia</taxon>
        <taxon>Lophotrochozoa</taxon>
        <taxon>Mollusca</taxon>
        <taxon>Bivalvia</taxon>
        <taxon>Autobranchia</taxon>
        <taxon>Heteroconchia</taxon>
        <taxon>Euheterodonta</taxon>
        <taxon>Imparidentia</taxon>
        <taxon>Neoheterodontei</taxon>
        <taxon>Myida</taxon>
        <taxon>Dreissenoidea</taxon>
        <taxon>Dreissenidae</taxon>
        <taxon>Dreissena</taxon>
    </lineage>
</organism>
<protein>
    <recommendedName>
        <fullName evidence="2">PCI domain-containing protein</fullName>
    </recommendedName>
</protein>
<proteinExistence type="predicted"/>
<dbReference type="PROSITE" id="PS50250">
    <property type="entry name" value="PCI"/>
    <property type="match status" value="1"/>
</dbReference>
<evidence type="ECO:0000256" key="1">
    <source>
        <dbReference type="SAM" id="MobiDB-lite"/>
    </source>
</evidence>
<dbReference type="GO" id="GO:0005634">
    <property type="term" value="C:nucleus"/>
    <property type="evidence" value="ECO:0007669"/>
    <property type="project" value="TreeGrafter"/>
</dbReference>
<reference evidence="3" key="2">
    <citation type="submission" date="2020-11" db="EMBL/GenBank/DDBJ databases">
        <authorList>
            <person name="McCartney M.A."/>
            <person name="Auch B."/>
            <person name="Kono T."/>
            <person name="Mallez S."/>
            <person name="Becker A."/>
            <person name="Gohl D.M."/>
            <person name="Silverstein K.A.T."/>
            <person name="Koren S."/>
            <person name="Bechman K.B."/>
            <person name="Herman A."/>
            <person name="Abrahante J.E."/>
            <person name="Garbe J."/>
        </authorList>
    </citation>
    <scope>NUCLEOTIDE SEQUENCE</scope>
    <source>
        <strain evidence="3">Duluth1</strain>
        <tissue evidence="3">Whole animal</tissue>
    </source>
</reference>
<dbReference type="EMBL" id="JAIWYP010000002">
    <property type="protein sequence ID" value="KAH3863729.1"/>
    <property type="molecule type" value="Genomic_DNA"/>
</dbReference>
<gene>
    <name evidence="3" type="ORF">DPMN_026727</name>
</gene>
<dbReference type="InterPro" id="IPR000717">
    <property type="entry name" value="PCI_dom"/>
</dbReference>
<comment type="caution">
    <text evidence="3">The sequence shown here is derived from an EMBL/GenBank/DDBJ whole genome shotgun (WGS) entry which is preliminary data.</text>
</comment>
<dbReference type="FunFam" id="1.25.40.990:FF:000010">
    <property type="entry name" value="Leukocyte receptor cluster member"/>
    <property type="match status" value="1"/>
</dbReference>